<evidence type="ECO:0000313" key="2">
    <source>
        <dbReference type="EMBL" id="TCO13727.1"/>
    </source>
</evidence>
<name>A0A4R2GUS4_9HYPH</name>
<reference evidence="2 3" key="1">
    <citation type="submission" date="2019-03" db="EMBL/GenBank/DDBJ databases">
        <title>Genomic Encyclopedia of Type Strains, Phase IV (KMG-IV): sequencing the most valuable type-strain genomes for metagenomic binning, comparative biology and taxonomic classification.</title>
        <authorList>
            <person name="Goeker M."/>
        </authorList>
    </citation>
    <scope>NUCLEOTIDE SEQUENCE [LARGE SCALE GENOMIC DNA]</scope>
    <source>
        <strain evidence="2 3">DSM 22958</strain>
    </source>
</reference>
<feature type="region of interest" description="Disordered" evidence="1">
    <location>
        <begin position="20"/>
        <end position="41"/>
    </location>
</feature>
<dbReference type="Proteomes" id="UP000294881">
    <property type="component" value="Unassembled WGS sequence"/>
</dbReference>
<feature type="region of interest" description="Disordered" evidence="1">
    <location>
        <begin position="160"/>
        <end position="210"/>
    </location>
</feature>
<accession>A0A4R2GUS4</accession>
<feature type="compositionally biased region" description="Basic and acidic residues" evidence="1">
    <location>
        <begin position="161"/>
        <end position="180"/>
    </location>
</feature>
<dbReference type="AlphaFoldDB" id="A0A4R2GUS4"/>
<proteinExistence type="predicted"/>
<dbReference type="EMBL" id="SLWL01000005">
    <property type="protein sequence ID" value="TCO13727.1"/>
    <property type="molecule type" value="Genomic_DNA"/>
</dbReference>
<gene>
    <name evidence="2" type="ORF">EV666_10598</name>
</gene>
<evidence type="ECO:0000313" key="3">
    <source>
        <dbReference type="Proteomes" id="UP000294881"/>
    </source>
</evidence>
<evidence type="ECO:0000256" key="1">
    <source>
        <dbReference type="SAM" id="MobiDB-lite"/>
    </source>
</evidence>
<organism evidence="2 3">
    <name type="scientific">Camelimonas lactis</name>
    <dbReference type="NCBI Taxonomy" id="659006"/>
    <lineage>
        <taxon>Bacteria</taxon>
        <taxon>Pseudomonadati</taxon>
        <taxon>Pseudomonadota</taxon>
        <taxon>Alphaproteobacteria</taxon>
        <taxon>Hyphomicrobiales</taxon>
        <taxon>Chelatococcaceae</taxon>
        <taxon>Camelimonas</taxon>
    </lineage>
</organism>
<sequence>MLGKSRKHLKNHSCDAAAPGAAKCRPRLRTPSVASQRKLTPPVAPARRRMLHVRARLCDCIPAAIADAFVPRPSSFSELLRRHMTARPSVNLASFRPMNRWRFLPGSDALRLAGQRPAPGTCRHSRMASPVLKATLSISIAGRYAGRRCDRVRRMGTKLLRSGERPRARGAERPGGDRARPVRNARPWRERIASWTTSPRAGRPPLLSMT</sequence>
<keyword evidence="3" id="KW-1185">Reference proteome</keyword>
<protein>
    <submittedName>
        <fullName evidence="2">Uncharacterized protein</fullName>
    </submittedName>
</protein>
<comment type="caution">
    <text evidence="2">The sequence shown here is derived from an EMBL/GenBank/DDBJ whole genome shotgun (WGS) entry which is preliminary data.</text>
</comment>